<organism evidence="2 3">
    <name type="scientific">Aulographum hederae CBS 113979</name>
    <dbReference type="NCBI Taxonomy" id="1176131"/>
    <lineage>
        <taxon>Eukaryota</taxon>
        <taxon>Fungi</taxon>
        <taxon>Dikarya</taxon>
        <taxon>Ascomycota</taxon>
        <taxon>Pezizomycotina</taxon>
        <taxon>Dothideomycetes</taxon>
        <taxon>Pleosporomycetidae</taxon>
        <taxon>Aulographales</taxon>
        <taxon>Aulographaceae</taxon>
    </lineage>
</organism>
<feature type="region of interest" description="Disordered" evidence="1">
    <location>
        <begin position="113"/>
        <end position="132"/>
    </location>
</feature>
<sequence>MPPPTLCPCNSNSNSGQQPPTCHSQCHRVVSSRLVACETTLVLPAPTPTPTRGTAGRGMRCRRTDVHMLVPYVRTPRLVREGVFLHPSETGKTWDNKVCRAEVALSPRKRPRLVSLRPPAGGDRGGRNEDRFTPLPQHTFLTVLSRPRLQDVNLPGRLLRASSGSDRVCRAGIIMRMYVSQSSDRSTCLLVVRLACLLSAPDCSSPIHLDLDRGQAGNLAARATGDDDVMSE</sequence>
<keyword evidence="3" id="KW-1185">Reference proteome</keyword>
<dbReference type="AlphaFoldDB" id="A0A6G1GPT8"/>
<dbReference type="EMBL" id="ML977179">
    <property type="protein sequence ID" value="KAF1982963.1"/>
    <property type="molecule type" value="Genomic_DNA"/>
</dbReference>
<evidence type="ECO:0000256" key="1">
    <source>
        <dbReference type="SAM" id="MobiDB-lite"/>
    </source>
</evidence>
<dbReference type="Proteomes" id="UP000800041">
    <property type="component" value="Unassembled WGS sequence"/>
</dbReference>
<gene>
    <name evidence="2" type="ORF">K402DRAFT_185113</name>
</gene>
<protein>
    <submittedName>
        <fullName evidence="2">Uncharacterized protein</fullName>
    </submittedName>
</protein>
<accession>A0A6G1GPT8</accession>
<proteinExistence type="predicted"/>
<reference evidence="2" key="1">
    <citation type="journal article" date="2020" name="Stud. Mycol.">
        <title>101 Dothideomycetes genomes: a test case for predicting lifestyles and emergence of pathogens.</title>
        <authorList>
            <person name="Haridas S."/>
            <person name="Albert R."/>
            <person name="Binder M."/>
            <person name="Bloem J."/>
            <person name="Labutti K."/>
            <person name="Salamov A."/>
            <person name="Andreopoulos B."/>
            <person name="Baker S."/>
            <person name="Barry K."/>
            <person name="Bills G."/>
            <person name="Bluhm B."/>
            <person name="Cannon C."/>
            <person name="Castanera R."/>
            <person name="Culley D."/>
            <person name="Daum C."/>
            <person name="Ezra D."/>
            <person name="Gonzalez J."/>
            <person name="Henrissat B."/>
            <person name="Kuo A."/>
            <person name="Liang C."/>
            <person name="Lipzen A."/>
            <person name="Lutzoni F."/>
            <person name="Magnuson J."/>
            <person name="Mondo S."/>
            <person name="Nolan M."/>
            <person name="Ohm R."/>
            <person name="Pangilinan J."/>
            <person name="Park H.-J."/>
            <person name="Ramirez L."/>
            <person name="Alfaro M."/>
            <person name="Sun H."/>
            <person name="Tritt A."/>
            <person name="Yoshinaga Y."/>
            <person name="Zwiers L.-H."/>
            <person name="Turgeon B."/>
            <person name="Goodwin S."/>
            <person name="Spatafora J."/>
            <person name="Crous P."/>
            <person name="Grigoriev I."/>
        </authorList>
    </citation>
    <scope>NUCLEOTIDE SEQUENCE</scope>
    <source>
        <strain evidence="2">CBS 113979</strain>
    </source>
</reference>
<evidence type="ECO:0000313" key="2">
    <source>
        <dbReference type="EMBL" id="KAF1982963.1"/>
    </source>
</evidence>
<evidence type="ECO:0000313" key="3">
    <source>
        <dbReference type="Proteomes" id="UP000800041"/>
    </source>
</evidence>
<name>A0A6G1GPT8_9PEZI</name>